<evidence type="ECO:0008006" key="11">
    <source>
        <dbReference type="Google" id="ProtNLM"/>
    </source>
</evidence>
<comment type="subcellular location">
    <subcellularLocation>
        <location evidence="1">Nucleus</location>
    </subcellularLocation>
</comment>
<feature type="compositionally biased region" description="Low complexity" evidence="7">
    <location>
        <begin position="1578"/>
        <end position="1601"/>
    </location>
</feature>
<feature type="region of interest" description="Disordered" evidence="7">
    <location>
        <begin position="1897"/>
        <end position="1922"/>
    </location>
</feature>
<evidence type="ECO:0000256" key="7">
    <source>
        <dbReference type="SAM" id="MobiDB-lite"/>
    </source>
</evidence>
<dbReference type="GO" id="GO:0008270">
    <property type="term" value="F:zinc ion binding"/>
    <property type="evidence" value="ECO:0007669"/>
    <property type="project" value="UniProtKB-KW"/>
</dbReference>
<feature type="compositionally biased region" description="Low complexity" evidence="7">
    <location>
        <begin position="296"/>
        <end position="307"/>
    </location>
</feature>
<reference evidence="10" key="1">
    <citation type="submission" date="2013-12" db="EMBL/GenBank/DDBJ databases">
        <title>The Genome Sequence of Aphanomyces invadans NJM9701.</title>
        <authorList>
            <consortium name="The Broad Institute Genomics Platform"/>
            <person name="Russ C."/>
            <person name="Tyler B."/>
            <person name="van West P."/>
            <person name="Dieguez-Uribeondo J."/>
            <person name="Young S.K."/>
            <person name="Zeng Q."/>
            <person name="Gargeya S."/>
            <person name="Fitzgerald M."/>
            <person name="Abouelleil A."/>
            <person name="Alvarado L."/>
            <person name="Chapman S.B."/>
            <person name="Gainer-Dewar J."/>
            <person name="Goldberg J."/>
            <person name="Griggs A."/>
            <person name="Gujja S."/>
            <person name="Hansen M."/>
            <person name="Howarth C."/>
            <person name="Imamovic A."/>
            <person name="Ireland A."/>
            <person name="Larimer J."/>
            <person name="McCowan C."/>
            <person name="Murphy C."/>
            <person name="Pearson M."/>
            <person name="Poon T.W."/>
            <person name="Priest M."/>
            <person name="Roberts A."/>
            <person name="Saif S."/>
            <person name="Shea T."/>
            <person name="Sykes S."/>
            <person name="Wortman J."/>
            <person name="Nusbaum C."/>
            <person name="Birren B."/>
        </authorList>
    </citation>
    <scope>NUCLEOTIDE SEQUENCE [LARGE SCALE GENOMIC DNA]</scope>
    <source>
        <strain evidence="10">NJM9701</strain>
    </source>
</reference>
<dbReference type="EMBL" id="KI914006">
    <property type="protein sequence ID" value="ETV91861.1"/>
    <property type="molecule type" value="Genomic_DNA"/>
</dbReference>
<dbReference type="PANTHER" id="PTHR46174:SF1">
    <property type="entry name" value="CXXC-TYPE ZINC FINGER PROTEIN 1"/>
    <property type="match status" value="1"/>
</dbReference>
<evidence type="ECO:0000259" key="8">
    <source>
        <dbReference type="PROSITE" id="PS50016"/>
    </source>
</evidence>
<dbReference type="Gene3D" id="3.30.40.10">
    <property type="entry name" value="Zinc/RING finger domain, C3HC4 (zinc finger)"/>
    <property type="match status" value="1"/>
</dbReference>
<accession>A0A024TE53</accession>
<evidence type="ECO:0000256" key="2">
    <source>
        <dbReference type="ARBA" id="ARBA00022723"/>
    </source>
</evidence>
<dbReference type="InterPro" id="IPR011011">
    <property type="entry name" value="Znf_FYVE_PHD"/>
</dbReference>
<evidence type="ECO:0000256" key="1">
    <source>
        <dbReference type="ARBA" id="ARBA00004123"/>
    </source>
</evidence>
<dbReference type="STRING" id="157072.A0A024TE53"/>
<sequence length="1922" mass="206341">MPAQFWQLPATRGWRRSLSEVIASMGPLDMHGSMLGTGMISGSNGIGLVESQQGKKRRAEALELEKEAEEWSMPTASGSLGGTRKIRLGKRYQAVLPELRTSPIAHPTSSSSSTDVRGNLPRQIFSADALAESVEPSDLHTYLQFAALLAPGYTHGTSHAMVANALHLLHQHNWNVASASCHLAASHAYTPPPSSPALDASDVPRAKKQQSVPVKHQQWLVSFYLAFAAPSFTEASLESLRALHRTCPLADTATEAAVLSEFLARVDEWTTAAVDVTDAASAAASPPSKPTTKRGSSTPQCTESSSSKAPTSPADLHALLHTATALRCHDLPLVRSITTRLDEFELAKTRLLDVLDACVRPSSKSFTASTTTKKAVNNASATSTSSSKSINLDQLKALHAHVRSFGLAFSEAEAVDGVIAAAEAIRFEIQALLGHEKVSVPAIRDVLAKVDAIPVDLTDDVAPLKVKMTSAQKWLERARKCMPPTKRQSSRITDTSTLANAATHGRSKMHLEAVHELVQCAPVDEASSEVHEMEGLLAYADEWSQRVQAAMAAAVPVDTLRELLEEGEDMPVVMELTTGLKAWIDARKWEATAVGMTSPPNDDNKKQKHDGIVPCSLKCLHELLDESRDIRRRLGPLAESWRPPIERTIQTNVEAAEAWVVQSQQVLGMTTWTKVMGLDKRGPADGRRAKGPAAGGASGVTAGAKRPLADLEAVVNELHSSSVGHPKPELRDETRHVSAELADGKLSSFVDLSEYLSPLEALIDRGKDLLASCAALDLTAANAYVTAVGLVDAMDAFPCRLDQGHALREHVAQAKAWLASVNTVCGKERAAPRSSLTHQVGTPSTRRVSKKSTLYENDVAPVVATTPFPSTSLDDLRALHATALAFSFTDERARMLDEIEAVGAWQNQVRHALASEVAAAALASCQELQALDAARAVQWTTRQATRAGNAEVTPLAAALDDDNVKQAMANVLIDVAPAIETTADRPTSAGDAVPAETVALGDALVNVIQVISGCRTGGQAEGKDASSDGTRLGAVDWTPMLHEIDRALGHIASLDAKEDDECPPVVAEGESTSANERAAVAAIDAWKGQLESVLNALHANVSTAEVVVITWLLHALDWVVSSRSHFVWALDGDASDDDDDGPSLDASIAQGHHLRATCPASLVHDPSMQDGPFVASDPWSHDGSWSRATLWPLEQLERQRDAAKTWEDALEKRLNDRALALHQVAAVLADAAAVHADDRPVWIELKKVKTWLVKVKKVLKSKQTVKLPLHSLGSVVDEGGKVKISTGVFTVLQAHHDAAAAWEAKLKASGLDAGQAKIATLVDLLGEFDARRFVVDMDMHREVLVSATEQYCICRQPYDGFMLGCELCDDWFHDTCVGISKEKAEKVADYVCPSCGLLQELKRLVGVADELSTELLTNESAATYEKALGAALRKVKKEERDVDKSTMALVDLQAQVTAIGQHVSYLEKMAHDAPTSDKPGVLPSLVQHNPLAHHHAMQLFTGYPTPSALVRSLPKFPSSSAATTHGSQQQYLQPMPPPSSQTSPSSHHVNGGGLTLPPLPNATTTSSLHVLLAKPTATQGSTDDAAASSTPSPFPASTSAPTLPPTCPATATASSSQEIELTRFKMEHFKLKQMVVEADAALTQAKERLRLARAAVDNLVTTRDVWRPKAQHWWQQVQFVLTQLVVDKKAFDLRLLKQWAVECEAFCDAFPAVQGMKKVLHAIPWTIDVFALLHGTPKPSYEALENVLRENKVHDAKVLLPLRGVLQRTDQWKARTQKTVAKLLSAKKVDVAKIQAVVNEYLKMPLTCSWGRKLEDLVVALETRDPVLPLPTIEITPPSSPRPSSEALDALVTSAAPPAVSKRKPSGSSRAGGGASRKRVKATDAAPNVVLKMAVSQVTAKGAKGGSRSPAAASVALDAPPR</sequence>
<gene>
    <name evidence="10" type="ORF">H310_13681</name>
</gene>
<dbReference type="Pfam" id="PF00628">
    <property type="entry name" value="PHD"/>
    <property type="match status" value="1"/>
</dbReference>
<evidence type="ECO:0000256" key="5">
    <source>
        <dbReference type="ARBA" id="ARBA00023242"/>
    </source>
</evidence>
<feature type="domain" description="ELM2" evidence="9">
    <location>
        <begin position="84"/>
        <end position="187"/>
    </location>
</feature>
<dbReference type="GO" id="GO:0045893">
    <property type="term" value="P:positive regulation of DNA-templated transcription"/>
    <property type="evidence" value="ECO:0007669"/>
    <property type="project" value="TreeGrafter"/>
</dbReference>
<dbReference type="InterPro" id="IPR037869">
    <property type="entry name" value="Spp1/CFP1"/>
</dbReference>
<evidence type="ECO:0000313" key="10">
    <source>
        <dbReference type="EMBL" id="ETV91861.1"/>
    </source>
</evidence>
<dbReference type="SUPFAM" id="SSF57903">
    <property type="entry name" value="FYVE/PHD zinc finger"/>
    <property type="match status" value="1"/>
</dbReference>
<feature type="region of interest" description="Disordered" evidence="7">
    <location>
        <begin position="1854"/>
        <end position="1883"/>
    </location>
</feature>
<dbReference type="InterPro" id="IPR000949">
    <property type="entry name" value="ELM2_dom"/>
</dbReference>
<evidence type="ECO:0000256" key="4">
    <source>
        <dbReference type="ARBA" id="ARBA00022833"/>
    </source>
</evidence>
<dbReference type="InterPro" id="IPR013637">
    <property type="entry name" value="Lys_sp_deMease-like_dom"/>
</dbReference>
<dbReference type="GO" id="GO:0048188">
    <property type="term" value="C:Set1C/COMPASS complex"/>
    <property type="evidence" value="ECO:0007669"/>
    <property type="project" value="InterPro"/>
</dbReference>
<dbReference type="RefSeq" id="XP_008879498.1">
    <property type="nucleotide sequence ID" value="XM_008881276.1"/>
</dbReference>
<dbReference type="Pfam" id="PF08429">
    <property type="entry name" value="PLU-1"/>
    <property type="match status" value="1"/>
</dbReference>
<feature type="region of interest" description="Disordered" evidence="7">
    <location>
        <begin position="681"/>
        <end position="702"/>
    </location>
</feature>
<evidence type="ECO:0000256" key="6">
    <source>
        <dbReference type="PROSITE-ProRule" id="PRU00146"/>
    </source>
</evidence>
<dbReference type="SMART" id="SM00249">
    <property type="entry name" value="PHD"/>
    <property type="match status" value="1"/>
</dbReference>
<name>A0A024TE53_9STRA</name>
<dbReference type="PANTHER" id="PTHR46174">
    <property type="entry name" value="CXXC-TYPE ZINC FINGER PROTEIN 1"/>
    <property type="match status" value="1"/>
</dbReference>
<dbReference type="eggNOG" id="KOG1634">
    <property type="taxonomic scope" value="Eukaryota"/>
</dbReference>
<dbReference type="OrthoDB" id="784962at2759"/>
<dbReference type="InterPro" id="IPR019787">
    <property type="entry name" value="Znf_PHD-finger"/>
</dbReference>
<feature type="domain" description="PHD-type" evidence="8">
    <location>
        <begin position="1349"/>
        <end position="1398"/>
    </location>
</feature>
<dbReference type="VEuPathDB" id="FungiDB:H310_13681"/>
<evidence type="ECO:0000256" key="3">
    <source>
        <dbReference type="ARBA" id="ARBA00022771"/>
    </source>
</evidence>
<dbReference type="GeneID" id="20090731"/>
<feature type="compositionally biased region" description="Polar residues" evidence="7">
    <location>
        <begin position="1517"/>
        <end position="1532"/>
    </location>
</feature>
<dbReference type="InterPro" id="IPR001965">
    <property type="entry name" value="Znf_PHD"/>
</dbReference>
<protein>
    <recommendedName>
        <fullName evidence="11">PHD-type domain-containing protein</fullName>
    </recommendedName>
</protein>
<dbReference type="PROSITE" id="PS01359">
    <property type="entry name" value="ZF_PHD_1"/>
    <property type="match status" value="1"/>
</dbReference>
<dbReference type="InterPro" id="IPR019786">
    <property type="entry name" value="Zinc_finger_PHD-type_CS"/>
</dbReference>
<proteinExistence type="predicted"/>
<keyword evidence="5" id="KW-0539">Nucleus</keyword>
<dbReference type="PROSITE" id="PS50016">
    <property type="entry name" value="ZF_PHD_2"/>
    <property type="match status" value="1"/>
</dbReference>
<dbReference type="PROSITE" id="PS51156">
    <property type="entry name" value="ELM2"/>
    <property type="match status" value="1"/>
</dbReference>
<keyword evidence="2" id="KW-0479">Metal-binding</keyword>
<evidence type="ECO:0000259" key="9">
    <source>
        <dbReference type="PROSITE" id="PS51156"/>
    </source>
</evidence>
<feature type="region of interest" description="Disordered" evidence="7">
    <location>
        <begin position="279"/>
        <end position="313"/>
    </location>
</feature>
<dbReference type="CDD" id="cd15560">
    <property type="entry name" value="PHD2_3_BPTF"/>
    <property type="match status" value="1"/>
</dbReference>
<organism evidence="10">
    <name type="scientific">Aphanomyces invadans</name>
    <dbReference type="NCBI Taxonomy" id="157072"/>
    <lineage>
        <taxon>Eukaryota</taxon>
        <taxon>Sar</taxon>
        <taxon>Stramenopiles</taxon>
        <taxon>Oomycota</taxon>
        <taxon>Saprolegniomycetes</taxon>
        <taxon>Saprolegniales</taxon>
        <taxon>Verrucalvaceae</taxon>
        <taxon>Aphanomyces</taxon>
    </lineage>
</organism>
<feature type="region of interest" description="Disordered" evidence="7">
    <location>
        <begin position="1578"/>
        <end position="1614"/>
    </location>
</feature>
<feature type="region of interest" description="Disordered" evidence="7">
    <location>
        <begin position="1514"/>
        <end position="1562"/>
    </location>
</feature>
<keyword evidence="3 6" id="KW-0863">Zinc-finger</keyword>
<dbReference type="InterPro" id="IPR013083">
    <property type="entry name" value="Znf_RING/FYVE/PHD"/>
</dbReference>
<keyword evidence="4" id="KW-0862">Zinc</keyword>